<evidence type="ECO:0000259" key="4">
    <source>
        <dbReference type="PROSITE" id="PS50222"/>
    </source>
</evidence>
<dbReference type="GO" id="GO:0005509">
    <property type="term" value="F:calcium ion binding"/>
    <property type="evidence" value="ECO:0007669"/>
    <property type="project" value="InterPro"/>
</dbReference>
<dbReference type="Gene3D" id="1.10.238.10">
    <property type="entry name" value="EF-hand"/>
    <property type="match status" value="1"/>
</dbReference>
<dbReference type="EMBL" id="VLTN01000005">
    <property type="protein sequence ID" value="KAA0156002.1"/>
    <property type="molecule type" value="Genomic_DNA"/>
</dbReference>
<dbReference type="GO" id="GO:0030865">
    <property type="term" value="P:cortical cytoskeleton organization"/>
    <property type="evidence" value="ECO:0007669"/>
    <property type="project" value="TreeGrafter"/>
</dbReference>
<evidence type="ECO:0000313" key="5">
    <source>
        <dbReference type="EMBL" id="KAA0156002.1"/>
    </source>
</evidence>
<protein>
    <recommendedName>
        <fullName evidence="4">EF-hand domain-containing protein</fullName>
    </recommendedName>
</protein>
<dbReference type="GO" id="GO:0000226">
    <property type="term" value="P:microtubule cytoskeleton organization"/>
    <property type="evidence" value="ECO:0007669"/>
    <property type="project" value="TreeGrafter"/>
</dbReference>
<dbReference type="PROSITE" id="PS50222">
    <property type="entry name" value="EF_HAND_2"/>
    <property type="match status" value="1"/>
</dbReference>
<dbReference type="PROSITE" id="PS00018">
    <property type="entry name" value="EF_HAND_1"/>
    <property type="match status" value="2"/>
</dbReference>
<dbReference type="GO" id="GO:0035303">
    <property type="term" value="P:regulation of dephosphorylation"/>
    <property type="evidence" value="ECO:0007669"/>
    <property type="project" value="InterPro"/>
</dbReference>
<dbReference type="GO" id="GO:0005819">
    <property type="term" value="C:spindle"/>
    <property type="evidence" value="ECO:0007669"/>
    <property type="project" value="TreeGrafter"/>
</dbReference>
<sequence>MAAAAGSTGAAALLALGRGETPACKPRAADACFEETRADADAAFDAIVEDLREAAGPPGPLALRRPLASAKRKDPRTEPLRAAAHVAYLEGRRAGLLSLTDIEALATALLAVGDAPADGTSGVNGTPVAQQQQGRFYPPRTLQGSITYDDFLAAREGLLPSCPWAETALSPELMLSLRRGSRGEVLRQAVLQRVAVTAAVDQALVELAAFDKDGDGQLTEADLEDFVVALRRSLPGVRDLTDDFFPFYMHMAVSALLFARRRGPTVSMQALAGSELFGQLVALWRPLAPWEPASASGPTSPAMEAAEWAVGGGLEQALPGGAGDANWFCMGNCVRLYRQYLALDEDKDGMLSRRELCGHNDGAISARFVDRVLASRPTFDGKLDFRGYLDLALAVERKRDDASLRLLFGVLDRRGKGALSMADLAFYLEEVGRRLGETTGELTPTRFLVTEWLDLVGPTDADNVTLRDLRACHKGHMALRVLSDVQMMWMFENRESLDHGAPETEAADDD</sequence>
<dbReference type="GO" id="GO:0005737">
    <property type="term" value="C:cytoplasm"/>
    <property type="evidence" value="ECO:0007669"/>
    <property type="project" value="UniProtKB-SubCell"/>
</dbReference>
<gene>
    <name evidence="5" type="ORF">FNF29_01420</name>
</gene>
<dbReference type="InterPro" id="IPR039865">
    <property type="entry name" value="PPP2R3C"/>
</dbReference>
<evidence type="ECO:0000256" key="3">
    <source>
        <dbReference type="ARBA" id="ARBA00022837"/>
    </source>
</evidence>
<keyword evidence="6" id="KW-1185">Reference proteome</keyword>
<comment type="caution">
    <text evidence="5">The sequence shown here is derived from an EMBL/GenBank/DDBJ whole genome shotgun (WGS) entry which is preliminary data.</text>
</comment>
<dbReference type="InterPro" id="IPR011992">
    <property type="entry name" value="EF-hand-dom_pair"/>
</dbReference>
<comment type="subcellular location">
    <subcellularLocation>
        <location evidence="1">Cytoplasm</location>
    </subcellularLocation>
</comment>
<organism evidence="5 6">
    <name type="scientific">Cafeteria roenbergensis</name>
    <name type="common">Marine flagellate</name>
    <dbReference type="NCBI Taxonomy" id="33653"/>
    <lineage>
        <taxon>Eukaryota</taxon>
        <taxon>Sar</taxon>
        <taxon>Stramenopiles</taxon>
        <taxon>Bigyra</taxon>
        <taxon>Opalozoa</taxon>
        <taxon>Bicosoecida</taxon>
        <taxon>Cafeteriaceae</taxon>
        <taxon>Cafeteria</taxon>
    </lineage>
</organism>
<name>A0A5A8CS89_CAFRO</name>
<evidence type="ECO:0000256" key="1">
    <source>
        <dbReference type="ARBA" id="ARBA00004496"/>
    </source>
</evidence>
<keyword evidence="3" id="KW-0106">Calcium</keyword>
<dbReference type="PANTHER" id="PTHR12085">
    <property type="entry name" value="SERINE/THREONINE-PROTEIN PHOSPHATASE 2A REGULATORY SUBUNIT B'' SUBUNIT GAMMA"/>
    <property type="match status" value="1"/>
</dbReference>
<reference evidence="5 6" key="1">
    <citation type="submission" date="2019-07" db="EMBL/GenBank/DDBJ databases">
        <title>Genomes of Cafeteria roenbergensis.</title>
        <authorList>
            <person name="Fischer M.G."/>
            <person name="Hackl T."/>
            <person name="Roman M."/>
        </authorList>
    </citation>
    <scope>NUCLEOTIDE SEQUENCE [LARGE SCALE GENOMIC DNA]</scope>
    <source>
        <strain evidence="5 6">BVI</strain>
    </source>
</reference>
<proteinExistence type="predicted"/>
<dbReference type="SUPFAM" id="SSF47473">
    <property type="entry name" value="EF-hand"/>
    <property type="match status" value="1"/>
</dbReference>
<accession>A0A5A8CS89</accession>
<dbReference type="AlphaFoldDB" id="A0A5A8CS89"/>
<dbReference type="InterPro" id="IPR002048">
    <property type="entry name" value="EF_hand_dom"/>
</dbReference>
<evidence type="ECO:0000313" key="6">
    <source>
        <dbReference type="Proteomes" id="UP000323011"/>
    </source>
</evidence>
<dbReference type="PANTHER" id="PTHR12085:SF3">
    <property type="entry name" value="SERINE_THREONINE-PROTEIN PHOSPHATASE 2A REGULATORY SUBUNIT B'' SUBUNIT GAMMA"/>
    <property type="match status" value="1"/>
</dbReference>
<keyword evidence="2" id="KW-0963">Cytoplasm</keyword>
<evidence type="ECO:0000256" key="2">
    <source>
        <dbReference type="ARBA" id="ARBA00022490"/>
    </source>
</evidence>
<feature type="domain" description="EF-hand" evidence="4">
    <location>
        <begin position="198"/>
        <end position="233"/>
    </location>
</feature>
<dbReference type="InterPro" id="IPR018247">
    <property type="entry name" value="EF_Hand_1_Ca_BS"/>
</dbReference>
<dbReference type="Proteomes" id="UP000323011">
    <property type="component" value="Unassembled WGS sequence"/>
</dbReference>